<keyword evidence="1" id="KW-0472">Membrane</keyword>
<dbReference type="EMBL" id="CAJZBQ010000043">
    <property type="protein sequence ID" value="CAG9327449.1"/>
    <property type="molecule type" value="Genomic_DNA"/>
</dbReference>
<dbReference type="Proteomes" id="UP001162131">
    <property type="component" value="Unassembled WGS sequence"/>
</dbReference>
<sequence length="87" mass="10236">MENVTNGALHKLNGFSLYLSQNYMQMRLICLQMICHIIFIANLLYIMMFLCLQLDEATIQLQAGFNFLYAKSQLFFKLKNPIRHICK</sequence>
<comment type="caution">
    <text evidence="2">The sequence shown here is derived from an EMBL/GenBank/DDBJ whole genome shotgun (WGS) entry which is preliminary data.</text>
</comment>
<keyword evidence="1" id="KW-1133">Transmembrane helix</keyword>
<keyword evidence="3" id="KW-1185">Reference proteome</keyword>
<organism evidence="2 3">
    <name type="scientific">Blepharisma stoltei</name>
    <dbReference type="NCBI Taxonomy" id="1481888"/>
    <lineage>
        <taxon>Eukaryota</taxon>
        <taxon>Sar</taxon>
        <taxon>Alveolata</taxon>
        <taxon>Ciliophora</taxon>
        <taxon>Postciliodesmatophora</taxon>
        <taxon>Heterotrichea</taxon>
        <taxon>Heterotrichida</taxon>
        <taxon>Blepharismidae</taxon>
        <taxon>Blepharisma</taxon>
    </lineage>
</organism>
<proteinExistence type="predicted"/>
<name>A0AAU9JN81_9CILI</name>
<accession>A0AAU9JN81</accession>
<evidence type="ECO:0000256" key="1">
    <source>
        <dbReference type="SAM" id="Phobius"/>
    </source>
</evidence>
<gene>
    <name evidence="2" type="ORF">BSTOLATCC_MIC43484</name>
</gene>
<feature type="transmembrane region" description="Helical" evidence="1">
    <location>
        <begin position="28"/>
        <end position="50"/>
    </location>
</feature>
<protein>
    <submittedName>
        <fullName evidence="2">Uncharacterized protein</fullName>
    </submittedName>
</protein>
<reference evidence="2" key="1">
    <citation type="submission" date="2021-09" db="EMBL/GenBank/DDBJ databases">
        <authorList>
            <consortium name="AG Swart"/>
            <person name="Singh M."/>
            <person name="Singh A."/>
            <person name="Seah K."/>
            <person name="Emmerich C."/>
        </authorList>
    </citation>
    <scope>NUCLEOTIDE SEQUENCE</scope>
    <source>
        <strain evidence="2">ATCC30299</strain>
    </source>
</reference>
<evidence type="ECO:0000313" key="2">
    <source>
        <dbReference type="EMBL" id="CAG9327449.1"/>
    </source>
</evidence>
<keyword evidence="1" id="KW-0812">Transmembrane</keyword>
<evidence type="ECO:0000313" key="3">
    <source>
        <dbReference type="Proteomes" id="UP001162131"/>
    </source>
</evidence>
<dbReference type="AlphaFoldDB" id="A0AAU9JN81"/>